<accession>A0AAD1XLN7</accession>
<proteinExistence type="predicted"/>
<dbReference type="Proteomes" id="UP001295684">
    <property type="component" value="Unassembled WGS sequence"/>
</dbReference>
<sequence>MFGIHSNKFLRASNSSFTRSLITRPSHGMGSAAIGNAFNEIPKYDITRYNQKTAPLMQFSRRFFNTHTPVPASKGIKPWNIHYITTPMTFRHGKTLLYNHKFNVVLEVRNGLKRFGGFAFFAYLAYQMMFCSYNIIIKSLLTPILLYSSYWNMGPLFVSLCRAYISVKVIFMDEDGEHIYITTQLGVRKFPISGIKPIKKFRAYRKAIRWADEVKKRVVPIEATTKDGKSFVYYLDKEGTYYNMEVMKAILANTGVENVKYWNPETGNYEYPNISEGEFKGIAKIATLPYTDTVAQEL</sequence>
<comment type="caution">
    <text evidence="2">The sequence shown here is derived from an EMBL/GenBank/DDBJ whole genome shotgun (WGS) entry which is preliminary data.</text>
</comment>
<protein>
    <submittedName>
        <fullName evidence="2">Uncharacterized protein</fullName>
    </submittedName>
</protein>
<feature type="transmembrane region" description="Helical" evidence="1">
    <location>
        <begin position="115"/>
        <end position="137"/>
    </location>
</feature>
<dbReference type="AlphaFoldDB" id="A0AAD1XLN7"/>
<keyword evidence="1" id="KW-0472">Membrane</keyword>
<keyword evidence="1" id="KW-0812">Transmembrane</keyword>
<organism evidence="2 3">
    <name type="scientific">Euplotes crassus</name>
    <dbReference type="NCBI Taxonomy" id="5936"/>
    <lineage>
        <taxon>Eukaryota</taxon>
        <taxon>Sar</taxon>
        <taxon>Alveolata</taxon>
        <taxon>Ciliophora</taxon>
        <taxon>Intramacronucleata</taxon>
        <taxon>Spirotrichea</taxon>
        <taxon>Hypotrichia</taxon>
        <taxon>Euplotida</taxon>
        <taxon>Euplotidae</taxon>
        <taxon>Moneuplotes</taxon>
    </lineage>
</organism>
<gene>
    <name evidence="2" type="ORF">ECRASSUSDP1_LOCUS16297</name>
</gene>
<reference evidence="2" key="1">
    <citation type="submission" date="2023-07" db="EMBL/GenBank/DDBJ databases">
        <authorList>
            <consortium name="AG Swart"/>
            <person name="Singh M."/>
            <person name="Singh A."/>
            <person name="Seah K."/>
            <person name="Emmerich C."/>
        </authorList>
    </citation>
    <scope>NUCLEOTIDE SEQUENCE</scope>
    <source>
        <strain evidence="2">DP1</strain>
    </source>
</reference>
<keyword evidence="3" id="KW-1185">Reference proteome</keyword>
<feature type="transmembrane region" description="Helical" evidence="1">
    <location>
        <begin position="149"/>
        <end position="171"/>
    </location>
</feature>
<name>A0AAD1XLN7_EUPCR</name>
<evidence type="ECO:0000313" key="3">
    <source>
        <dbReference type="Proteomes" id="UP001295684"/>
    </source>
</evidence>
<evidence type="ECO:0000313" key="2">
    <source>
        <dbReference type="EMBL" id="CAI2374939.1"/>
    </source>
</evidence>
<dbReference type="EMBL" id="CAMPGE010016376">
    <property type="protein sequence ID" value="CAI2374939.1"/>
    <property type="molecule type" value="Genomic_DNA"/>
</dbReference>
<evidence type="ECO:0000256" key="1">
    <source>
        <dbReference type="SAM" id="Phobius"/>
    </source>
</evidence>
<keyword evidence="1" id="KW-1133">Transmembrane helix</keyword>